<organism evidence="10 11">
    <name type="scientific">Bacteroides thetaiotaomicron</name>
    <dbReference type="NCBI Taxonomy" id="818"/>
    <lineage>
        <taxon>Bacteria</taxon>
        <taxon>Pseudomonadati</taxon>
        <taxon>Bacteroidota</taxon>
        <taxon>Bacteroidia</taxon>
        <taxon>Bacteroidales</taxon>
        <taxon>Bacteroidaceae</taxon>
        <taxon>Bacteroides</taxon>
    </lineage>
</organism>
<feature type="domain" description="RagB/SusD" evidence="8">
    <location>
        <begin position="384"/>
        <end position="499"/>
    </location>
</feature>
<keyword evidence="3 7" id="KW-0732">Signal</keyword>
<evidence type="ECO:0000259" key="8">
    <source>
        <dbReference type="Pfam" id="PF07980"/>
    </source>
</evidence>
<evidence type="ECO:0000259" key="9">
    <source>
        <dbReference type="Pfam" id="PF14322"/>
    </source>
</evidence>
<dbReference type="SUPFAM" id="SSF48452">
    <property type="entry name" value="TPR-like"/>
    <property type="match status" value="1"/>
</dbReference>
<reference evidence="10 11" key="1">
    <citation type="submission" date="2020-02" db="EMBL/GenBank/DDBJ databases">
        <title>Whole-genome sequencing and comparative analysis of the genomes of Bacteroides thetaiotaomicron and Escherichia coli isolated from a healthy resident in Vietnam.</title>
        <authorList>
            <person name="Mohsin M."/>
            <person name="Tanaka K."/>
            <person name="Kawahara R."/>
            <person name="Kondo S."/>
            <person name="Noguchi H."/>
            <person name="Motooka D."/>
            <person name="Nakamura S."/>
            <person name="Khong D.T."/>
            <person name="Nguyen T.N."/>
            <person name="Tran H.T."/>
            <person name="Yamamoto Y."/>
        </authorList>
    </citation>
    <scope>NUCLEOTIDE SEQUENCE [LARGE SCALE GENOMIC DNA]</scope>
    <source>
        <strain evidence="10 11">F9-2</strain>
    </source>
</reference>
<evidence type="ECO:0000256" key="2">
    <source>
        <dbReference type="ARBA" id="ARBA00006275"/>
    </source>
</evidence>
<dbReference type="Proteomes" id="UP000500882">
    <property type="component" value="Chromosome"/>
</dbReference>
<dbReference type="GO" id="GO:0009279">
    <property type="term" value="C:cell outer membrane"/>
    <property type="evidence" value="ECO:0007669"/>
    <property type="project" value="UniProtKB-SubCell"/>
</dbReference>
<proteinExistence type="inferred from homology"/>
<dbReference type="Pfam" id="PF07980">
    <property type="entry name" value="SusD_RagB"/>
    <property type="match status" value="1"/>
</dbReference>
<dbReference type="InterPro" id="IPR033985">
    <property type="entry name" value="SusD-like_N"/>
</dbReference>
<dbReference type="Pfam" id="PF14322">
    <property type="entry name" value="SusD-like_3"/>
    <property type="match status" value="1"/>
</dbReference>
<keyword evidence="5" id="KW-0998">Cell outer membrane</keyword>
<gene>
    <name evidence="10" type="ORF">BatF92_14770</name>
</gene>
<feature type="chain" id="PRO_5025469531" evidence="7">
    <location>
        <begin position="22"/>
        <end position="511"/>
    </location>
</feature>
<protein>
    <submittedName>
        <fullName evidence="10">Membrane protein</fullName>
    </submittedName>
</protein>
<evidence type="ECO:0000256" key="6">
    <source>
        <dbReference type="SAM" id="MobiDB-lite"/>
    </source>
</evidence>
<dbReference type="Gene3D" id="2.20.20.130">
    <property type="match status" value="1"/>
</dbReference>
<sequence>MIKKFKLYILLAAMAFSAASCLDKMPEDGIPFDESIQTVDDVNLAVIGIYDAFKSSALYSGNLTILPDLQADLVYGVNGNTNTFGDIWRWKDILATNTSIEAVYAGLYNVINRCNFMLDRVDRVRNNTTDDKDLDKLDQCCGEAYFARAIAYSELVKMFCKAYESDEDAANQLGVILTKHYQGNEEMKRASLKASYEFILEDLDRAAQLLALDKDYDPSVDGALFNNATYFNEYTVYALRARVALYMRKWDEAIKYSSKVIDSEYYLLASCTRTISSGVSYYKYMWTDDMSTEAIWKVGFTINSYGGKLGQIFLNYNHVNYRPDYVPANWVFGLYDSNDLRPETIFQTLQTGFSHGLSWPLLIKYAGNNEFIAANILHVSMPKVLRLSEQYLIRAEAYVQQAQPDYGRAGKDITTLRTARYSTYGGSTALSASNAMEVIEAERVKELYMEGFRLHDLKRWHKGFERKPQDQSLANGSSLKVEADDPLFVWPIPQHELDAPGSQVQPNESNK</sequence>
<feature type="domain" description="SusD-like N-terminal" evidence="9">
    <location>
        <begin position="80"/>
        <end position="215"/>
    </location>
</feature>
<dbReference type="InterPro" id="IPR011990">
    <property type="entry name" value="TPR-like_helical_dom_sf"/>
</dbReference>
<dbReference type="RefSeq" id="WP_008760523.1">
    <property type="nucleotide sequence ID" value="NZ_AP022660.1"/>
</dbReference>
<evidence type="ECO:0000256" key="7">
    <source>
        <dbReference type="SAM" id="SignalP"/>
    </source>
</evidence>
<evidence type="ECO:0000256" key="1">
    <source>
        <dbReference type="ARBA" id="ARBA00004442"/>
    </source>
</evidence>
<dbReference type="PROSITE" id="PS51257">
    <property type="entry name" value="PROKAR_LIPOPROTEIN"/>
    <property type="match status" value="1"/>
</dbReference>
<name>A0A679HII6_BACT4</name>
<comment type="similarity">
    <text evidence="2">Belongs to the SusD family.</text>
</comment>
<dbReference type="AlphaFoldDB" id="A0A679HII6"/>
<evidence type="ECO:0000256" key="5">
    <source>
        <dbReference type="ARBA" id="ARBA00023237"/>
    </source>
</evidence>
<dbReference type="Gene3D" id="1.25.40.900">
    <property type="match status" value="1"/>
</dbReference>
<accession>A0A679HII6</accession>
<feature type="region of interest" description="Disordered" evidence="6">
    <location>
        <begin position="492"/>
        <end position="511"/>
    </location>
</feature>
<evidence type="ECO:0000256" key="4">
    <source>
        <dbReference type="ARBA" id="ARBA00023136"/>
    </source>
</evidence>
<feature type="signal peptide" evidence="7">
    <location>
        <begin position="1"/>
        <end position="21"/>
    </location>
</feature>
<dbReference type="EMBL" id="AP022660">
    <property type="protein sequence ID" value="BCA49535.1"/>
    <property type="molecule type" value="Genomic_DNA"/>
</dbReference>
<evidence type="ECO:0000313" key="11">
    <source>
        <dbReference type="Proteomes" id="UP000500882"/>
    </source>
</evidence>
<comment type="subcellular location">
    <subcellularLocation>
        <location evidence="1">Cell outer membrane</location>
    </subcellularLocation>
</comment>
<keyword evidence="4" id="KW-0472">Membrane</keyword>
<evidence type="ECO:0000313" key="10">
    <source>
        <dbReference type="EMBL" id="BCA49535.1"/>
    </source>
</evidence>
<evidence type="ECO:0000256" key="3">
    <source>
        <dbReference type="ARBA" id="ARBA00022729"/>
    </source>
</evidence>
<dbReference type="Gene3D" id="1.25.40.390">
    <property type="match status" value="1"/>
</dbReference>
<dbReference type="InterPro" id="IPR012944">
    <property type="entry name" value="SusD_RagB_dom"/>
</dbReference>
<feature type="compositionally biased region" description="Polar residues" evidence="6">
    <location>
        <begin position="502"/>
        <end position="511"/>
    </location>
</feature>